<keyword evidence="2 4" id="KW-0694">RNA-binding</keyword>
<comment type="caution">
    <text evidence="7">The sequence shown here is derived from an EMBL/GenBank/DDBJ whole genome shotgun (WGS) entry which is preliminary data.</text>
</comment>
<evidence type="ECO:0000313" key="7">
    <source>
        <dbReference type="EMBL" id="MCG3420231.1"/>
    </source>
</evidence>
<dbReference type="InterPro" id="IPR036986">
    <property type="entry name" value="S4_RNA-bd_sf"/>
</dbReference>
<gene>
    <name evidence="7" type="ORF">K3T81_13885</name>
</gene>
<protein>
    <recommendedName>
        <fullName evidence="5">Pseudouridine synthase</fullName>
        <ecNumber evidence="5">5.4.99.-</ecNumber>
    </recommendedName>
</protein>
<name>A0AAW5B762_9BACI</name>
<evidence type="ECO:0000256" key="4">
    <source>
        <dbReference type="PROSITE-ProRule" id="PRU00182"/>
    </source>
</evidence>
<dbReference type="Gene3D" id="3.30.70.580">
    <property type="entry name" value="Pseudouridine synthase I, catalytic domain, N-terminal subdomain"/>
    <property type="match status" value="1"/>
</dbReference>
<dbReference type="InterPro" id="IPR006145">
    <property type="entry name" value="PsdUridine_synth_RsuA/RluA"/>
</dbReference>
<dbReference type="GO" id="GO:0000455">
    <property type="term" value="P:enzyme-directed rRNA pseudouridine synthesis"/>
    <property type="evidence" value="ECO:0007669"/>
    <property type="project" value="UniProtKB-ARBA"/>
</dbReference>
<reference evidence="7 8" key="1">
    <citation type="journal article" date="2022" name="Evol. Bioinform. Online">
        <title>Draft Genome Sequence of Oceanobacillus jordanicus Strain GSFE11, a Halotolerant Plant Growth-Promoting Bacterial Endophyte Isolated From the Jordan Valley.</title>
        <authorList>
            <person name="Alhindi T."/>
            <person name="Albdaiwi R."/>
        </authorList>
    </citation>
    <scope>NUCLEOTIDE SEQUENCE [LARGE SCALE GENOMIC DNA]</scope>
    <source>
        <strain evidence="7 8">GSFE11</strain>
    </source>
</reference>
<dbReference type="EC" id="5.4.99.-" evidence="5"/>
<dbReference type="InterPro" id="IPR050343">
    <property type="entry name" value="RsuA_PseudoU_synthase"/>
</dbReference>
<dbReference type="Pfam" id="PF01479">
    <property type="entry name" value="S4"/>
    <property type="match status" value="1"/>
</dbReference>
<keyword evidence="8" id="KW-1185">Reference proteome</keyword>
<comment type="similarity">
    <text evidence="1 5">Belongs to the pseudouridine synthase RsuA family.</text>
</comment>
<dbReference type="CDD" id="cd00165">
    <property type="entry name" value="S4"/>
    <property type="match status" value="1"/>
</dbReference>
<dbReference type="RefSeq" id="WP_238020581.1">
    <property type="nucleotide sequence ID" value="NZ_JAIFZM010000011.1"/>
</dbReference>
<dbReference type="SMART" id="SM00363">
    <property type="entry name" value="S4"/>
    <property type="match status" value="1"/>
</dbReference>
<dbReference type="Proteomes" id="UP001199631">
    <property type="component" value="Unassembled WGS sequence"/>
</dbReference>
<accession>A0AAW5B762</accession>
<dbReference type="Gene3D" id="3.10.290.10">
    <property type="entry name" value="RNA-binding S4 domain"/>
    <property type="match status" value="1"/>
</dbReference>
<dbReference type="SUPFAM" id="SSF55120">
    <property type="entry name" value="Pseudouridine synthase"/>
    <property type="match status" value="1"/>
</dbReference>
<dbReference type="AlphaFoldDB" id="A0AAW5B762"/>
<dbReference type="PANTHER" id="PTHR47683">
    <property type="entry name" value="PSEUDOURIDINE SYNTHASE FAMILY PROTEIN-RELATED"/>
    <property type="match status" value="1"/>
</dbReference>
<evidence type="ECO:0000256" key="2">
    <source>
        <dbReference type="ARBA" id="ARBA00022884"/>
    </source>
</evidence>
<dbReference type="PROSITE" id="PS01149">
    <property type="entry name" value="PSI_RSU"/>
    <property type="match status" value="1"/>
</dbReference>
<dbReference type="SUPFAM" id="SSF55174">
    <property type="entry name" value="Alpha-L RNA-binding motif"/>
    <property type="match status" value="1"/>
</dbReference>
<dbReference type="GO" id="GO:0005829">
    <property type="term" value="C:cytosol"/>
    <property type="evidence" value="ECO:0007669"/>
    <property type="project" value="UniProtKB-ARBA"/>
</dbReference>
<evidence type="ECO:0000256" key="5">
    <source>
        <dbReference type="RuleBase" id="RU003887"/>
    </source>
</evidence>
<dbReference type="InterPro" id="IPR002942">
    <property type="entry name" value="S4_RNA-bd"/>
</dbReference>
<dbReference type="Gene3D" id="3.30.70.1560">
    <property type="entry name" value="Alpha-L RNA-binding motif"/>
    <property type="match status" value="1"/>
</dbReference>
<dbReference type="Pfam" id="PF00849">
    <property type="entry name" value="PseudoU_synth_2"/>
    <property type="match status" value="1"/>
</dbReference>
<dbReference type="InterPro" id="IPR020103">
    <property type="entry name" value="PsdUridine_synth_cat_dom_sf"/>
</dbReference>
<evidence type="ECO:0000256" key="3">
    <source>
        <dbReference type="ARBA" id="ARBA00023235"/>
    </source>
</evidence>
<dbReference type="PANTHER" id="PTHR47683:SF4">
    <property type="entry name" value="PSEUDOURIDINE SYNTHASE"/>
    <property type="match status" value="1"/>
</dbReference>
<dbReference type="CDD" id="cd02553">
    <property type="entry name" value="PseudoU_synth_RsuA"/>
    <property type="match status" value="1"/>
</dbReference>
<proteinExistence type="inferred from homology"/>
<dbReference type="FunFam" id="3.30.70.1560:FF:000001">
    <property type="entry name" value="Pseudouridine synthase"/>
    <property type="match status" value="1"/>
</dbReference>
<organism evidence="7 8">
    <name type="scientific">Oceanobacillus jordanicus</name>
    <dbReference type="NCBI Taxonomy" id="2867266"/>
    <lineage>
        <taxon>Bacteria</taxon>
        <taxon>Bacillati</taxon>
        <taxon>Bacillota</taxon>
        <taxon>Bacilli</taxon>
        <taxon>Bacillales</taxon>
        <taxon>Bacillaceae</taxon>
        <taxon>Oceanobacillus</taxon>
    </lineage>
</organism>
<dbReference type="InterPro" id="IPR042092">
    <property type="entry name" value="PsdUridine_s_RsuA/RluB/E/F_cat"/>
</dbReference>
<dbReference type="InterPro" id="IPR020094">
    <property type="entry name" value="TruA/RsuA/RluB/E/F_N"/>
</dbReference>
<dbReference type="GO" id="GO:0003723">
    <property type="term" value="F:RNA binding"/>
    <property type="evidence" value="ECO:0007669"/>
    <property type="project" value="UniProtKB-KW"/>
</dbReference>
<dbReference type="NCBIfam" id="TIGR00093">
    <property type="entry name" value="pseudouridine synthase"/>
    <property type="match status" value="1"/>
</dbReference>
<sequence>MRVDKLLANSGYGSRKEVKSLLKGKQITLNGIVIKDGSTHVNPDTDNVGVNNKKVSYEKYIYLMMNKPQGCLSATKDARDKTVIDLLGDEEKTYQPFPVGRLDKDTEGLLLLTNDGQLAHELTSPKKDVKKRYYAKINGEVLNSHVKLFQEGLVLKDGYHAKPAWLEIIQSGNTSEIIVTVTEGKYHQVKRMFEAVDRKVLYLKRLEMGELQLDKSLSLGAYRPLTEQEKAYCFSIKRK</sequence>
<dbReference type="InterPro" id="IPR000748">
    <property type="entry name" value="PsdUridine_synth_RsuA/RluB/E/F"/>
</dbReference>
<dbReference type="PROSITE" id="PS50889">
    <property type="entry name" value="S4"/>
    <property type="match status" value="1"/>
</dbReference>
<evidence type="ECO:0000259" key="6">
    <source>
        <dbReference type="SMART" id="SM00363"/>
    </source>
</evidence>
<feature type="domain" description="RNA-binding S4" evidence="6">
    <location>
        <begin position="1"/>
        <end position="61"/>
    </location>
</feature>
<keyword evidence="3 5" id="KW-0413">Isomerase</keyword>
<evidence type="ECO:0000256" key="1">
    <source>
        <dbReference type="ARBA" id="ARBA00008348"/>
    </source>
</evidence>
<evidence type="ECO:0000313" key="8">
    <source>
        <dbReference type="Proteomes" id="UP001199631"/>
    </source>
</evidence>
<dbReference type="GO" id="GO:0120159">
    <property type="term" value="F:rRNA pseudouridine synthase activity"/>
    <property type="evidence" value="ECO:0007669"/>
    <property type="project" value="UniProtKB-ARBA"/>
</dbReference>
<dbReference type="InterPro" id="IPR018496">
    <property type="entry name" value="PsdUridine_synth_RsuA/RluB_CS"/>
</dbReference>
<dbReference type="EMBL" id="JAIFZM010000011">
    <property type="protein sequence ID" value="MCG3420231.1"/>
    <property type="molecule type" value="Genomic_DNA"/>
</dbReference>